<keyword evidence="1" id="KW-1133">Transmembrane helix</keyword>
<feature type="transmembrane region" description="Helical" evidence="1">
    <location>
        <begin position="236"/>
        <end position="261"/>
    </location>
</feature>
<feature type="transmembrane region" description="Helical" evidence="1">
    <location>
        <begin position="69"/>
        <end position="102"/>
    </location>
</feature>
<reference evidence="2 3" key="1">
    <citation type="submission" date="2019-05" db="EMBL/GenBank/DDBJ databases">
        <authorList>
            <consortium name="Science for Life Laboratories"/>
        </authorList>
    </citation>
    <scope>NUCLEOTIDE SEQUENCE [LARGE SCALE GENOMIC DNA]</scope>
    <source>
        <strain evidence="2">Soil9</strain>
    </source>
</reference>
<gene>
    <name evidence="2" type="ORF">SOIL9_42320</name>
</gene>
<dbReference type="KEGG" id="gms:SOIL9_42320"/>
<dbReference type="EMBL" id="LR593886">
    <property type="protein sequence ID" value="VTR93482.1"/>
    <property type="molecule type" value="Genomic_DNA"/>
</dbReference>
<keyword evidence="1" id="KW-0472">Membrane</keyword>
<dbReference type="RefSeq" id="WP_162668200.1">
    <property type="nucleotide sequence ID" value="NZ_LR593886.1"/>
</dbReference>
<feature type="transmembrane region" description="Helical" evidence="1">
    <location>
        <begin position="203"/>
        <end position="224"/>
    </location>
</feature>
<dbReference type="Pfam" id="PF19656">
    <property type="entry name" value="DUF6159"/>
    <property type="match status" value="1"/>
</dbReference>
<name>A0A6P2D216_9BACT</name>
<feature type="transmembrane region" description="Helical" evidence="1">
    <location>
        <begin position="122"/>
        <end position="139"/>
    </location>
</feature>
<dbReference type="InterPro" id="IPR046157">
    <property type="entry name" value="DUF6159"/>
</dbReference>
<organism evidence="2 3">
    <name type="scientific">Gemmata massiliana</name>
    <dbReference type="NCBI Taxonomy" id="1210884"/>
    <lineage>
        <taxon>Bacteria</taxon>
        <taxon>Pseudomonadati</taxon>
        <taxon>Planctomycetota</taxon>
        <taxon>Planctomycetia</taxon>
        <taxon>Gemmatales</taxon>
        <taxon>Gemmataceae</taxon>
        <taxon>Gemmata</taxon>
    </lineage>
</organism>
<evidence type="ECO:0000313" key="2">
    <source>
        <dbReference type="EMBL" id="VTR93482.1"/>
    </source>
</evidence>
<dbReference type="AlphaFoldDB" id="A0A6P2D216"/>
<evidence type="ECO:0000313" key="3">
    <source>
        <dbReference type="Proteomes" id="UP000464178"/>
    </source>
</evidence>
<feature type="transmembrane region" description="Helical" evidence="1">
    <location>
        <begin position="26"/>
        <end position="48"/>
    </location>
</feature>
<evidence type="ECO:0008006" key="4">
    <source>
        <dbReference type="Google" id="ProtNLM"/>
    </source>
</evidence>
<sequence length="285" mass="31318">MFDRISNGFSLAGSTWRVLVRDKHLLFFPLVSGFLFLLVMLSFAVPLATLVDWNQFQAQLQKNNNRPPVWVYAVSFAFYFCTYFVIIFCNSALISCAMLRFNGETPSLGDGFRMAFARLPQIFAWAVVSATVGVLLKVIENAHEKAGEIVAWLLGSAWSIMTFFVVPVLVVEKTGPVAAVGRSVSLLRKTWGEALVGNMGLNFILFLLFLPVILLFVVGIFLLIQGSTVPGAAMLVAAGIAFLLHMAISSALHTIFLAALYQYAADNRIPEGFDRHAIESAFAHG</sequence>
<keyword evidence="1" id="KW-0812">Transmembrane</keyword>
<protein>
    <recommendedName>
        <fullName evidence="4">Glycerophosphoryl diester phosphodiesterase membrane domain-containing protein</fullName>
    </recommendedName>
</protein>
<proteinExistence type="predicted"/>
<dbReference type="Proteomes" id="UP000464178">
    <property type="component" value="Chromosome"/>
</dbReference>
<evidence type="ECO:0000256" key="1">
    <source>
        <dbReference type="SAM" id="Phobius"/>
    </source>
</evidence>
<feature type="transmembrane region" description="Helical" evidence="1">
    <location>
        <begin position="151"/>
        <end position="170"/>
    </location>
</feature>
<keyword evidence="3" id="KW-1185">Reference proteome</keyword>
<accession>A0A6P2D216</accession>